<organism evidence="2">
    <name type="scientific">Caldilinea aerophila</name>
    <dbReference type="NCBI Taxonomy" id="133453"/>
    <lineage>
        <taxon>Bacteria</taxon>
        <taxon>Bacillati</taxon>
        <taxon>Chloroflexota</taxon>
        <taxon>Caldilineae</taxon>
        <taxon>Caldilineales</taxon>
        <taxon>Caldilineaceae</taxon>
        <taxon>Caldilinea</taxon>
    </lineage>
</organism>
<comment type="caution">
    <text evidence="2">The sequence shown here is derived from an EMBL/GenBank/DDBJ whole genome shotgun (WGS) entry which is preliminary data.</text>
</comment>
<proteinExistence type="predicted"/>
<sequence>MTLDRPSAEFYVETPLLRFFCRSSGAEDGIPLLLLHGNFGTSRWWMPLFNALPDEVYAVAPDLRGCGNSDKPDAGYSIEEQAEDLAALVEALRWEGFHLMAHSTSGAIAVEYLLTHAHDVETLTLVDPAPVEGVFTPLDGYLLLEQMKEDRGLLREALRMLMPTVPIDSAHPETLRFFEQLVDDASRMAPAAFTEVTRSLAQWNRFGDARLLTLPTLLIWGERDMLVDRSTITRTLIAIPGANNLEVLRNVGHSPMIEAPVALANRWLDFLLNDYDAYDELRRSAYGDSETTA</sequence>
<protein>
    <submittedName>
        <fullName evidence="2">Alpha/beta hydrolase</fullName>
    </submittedName>
</protein>
<reference evidence="2" key="1">
    <citation type="journal article" date="2020" name="mSystems">
        <title>Genome- and Community-Level Interaction Insights into Carbon Utilization and Element Cycling Functions of Hydrothermarchaeota in Hydrothermal Sediment.</title>
        <authorList>
            <person name="Zhou Z."/>
            <person name="Liu Y."/>
            <person name="Xu W."/>
            <person name="Pan J."/>
            <person name="Luo Z.H."/>
            <person name="Li M."/>
        </authorList>
    </citation>
    <scope>NUCLEOTIDE SEQUENCE [LARGE SCALE GENOMIC DNA]</scope>
    <source>
        <strain evidence="2">SpSt-289</strain>
    </source>
</reference>
<dbReference type="GO" id="GO:0016020">
    <property type="term" value="C:membrane"/>
    <property type="evidence" value="ECO:0007669"/>
    <property type="project" value="TreeGrafter"/>
</dbReference>
<keyword evidence="2" id="KW-0378">Hydrolase</keyword>
<dbReference type="AlphaFoldDB" id="A0A7C1FNL4"/>
<evidence type="ECO:0000313" key="2">
    <source>
        <dbReference type="EMBL" id="HDX31258.1"/>
    </source>
</evidence>
<dbReference type="GO" id="GO:0016787">
    <property type="term" value="F:hydrolase activity"/>
    <property type="evidence" value="ECO:0007669"/>
    <property type="project" value="UniProtKB-KW"/>
</dbReference>
<evidence type="ECO:0000259" key="1">
    <source>
        <dbReference type="Pfam" id="PF12697"/>
    </source>
</evidence>
<gene>
    <name evidence="2" type="ORF">ENQ20_07150</name>
</gene>
<dbReference type="InterPro" id="IPR029058">
    <property type="entry name" value="AB_hydrolase_fold"/>
</dbReference>
<dbReference type="EMBL" id="DSMG01000077">
    <property type="protein sequence ID" value="HDX31258.1"/>
    <property type="molecule type" value="Genomic_DNA"/>
</dbReference>
<dbReference type="PANTHER" id="PTHR43798:SF33">
    <property type="entry name" value="HYDROLASE, PUTATIVE (AFU_ORTHOLOGUE AFUA_2G14860)-RELATED"/>
    <property type="match status" value="1"/>
</dbReference>
<dbReference type="InterPro" id="IPR050266">
    <property type="entry name" value="AB_hydrolase_sf"/>
</dbReference>
<dbReference type="Pfam" id="PF12697">
    <property type="entry name" value="Abhydrolase_6"/>
    <property type="match status" value="1"/>
</dbReference>
<dbReference type="PRINTS" id="PR00111">
    <property type="entry name" value="ABHYDROLASE"/>
</dbReference>
<dbReference type="PANTHER" id="PTHR43798">
    <property type="entry name" value="MONOACYLGLYCEROL LIPASE"/>
    <property type="match status" value="1"/>
</dbReference>
<dbReference type="SUPFAM" id="SSF53474">
    <property type="entry name" value="alpha/beta-Hydrolases"/>
    <property type="match status" value="1"/>
</dbReference>
<accession>A0A7C1FNL4</accession>
<dbReference type="InterPro" id="IPR000073">
    <property type="entry name" value="AB_hydrolase_1"/>
</dbReference>
<name>A0A7C1FNL4_9CHLR</name>
<dbReference type="Gene3D" id="3.40.50.1820">
    <property type="entry name" value="alpha/beta hydrolase"/>
    <property type="match status" value="1"/>
</dbReference>
<feature type="domain" description="AB hydrolase-1" evidence="1">
    <location>
        <begin position="32"/>
        <end position="265"/>
    </location>
</feature>